<gene>
    <name evidence="4" type="ORF">ANCCAN_19800</name>
</gene>
<dbReference type="PANTHER" id="PTHR22907:SF27">
    <property type="entry name" value="ZP DOMAIN-CONTAINING PROTEIN"/>
    <property type="match status" value="1"/>
</dbReference>
<feature type="transmembrane region" description="Helical" evidence="2">
    <location>
        <begin position="151"/>
        <end position="173"/>
    </location>
</feature>
<evidence type="ECO:0000313" key="5">
    <source>
        <dbReference type="Proteomes" id="UP000252519"/>
    </source>
</evidence>
<evidence type="ECO:0000256" key="1">
    <source>
        <dbReference type="ARBA" id="ARBA00022729"/>
    </source>
</evidence>
<evidence type="ECO:0000313" key="4">
    <source>
        <dbReference type="EMBL" id="RCN34350.1"/>
    </source>
</evidence>
<dbReference type="Proteomes" id="UP000252519">
    <property type="component" value="Unassembled WGS sequence"/>
</dbReference>
<accession>A0A368FU66</accession>
<name>A0A368FU66_ANCCA</name>
<feature type="domain" description="ZP" evidence="3">
    <location>
        <begin position="1"/>
        <end position="69"/>
    </location>
</feature>
<protein>
    <recommendedName>
        <fullName evidence="3">ZP domain-containing protein</fullName>
    </recommendedName>
</protein>
<dbReference type="InterPro" id="IPR057475">
    <property type="entry name" value="CUT_C"/>
</dbReference>
<reference evidence="4 5" key="1">
    <citation type="submission" date="2014-10" db="EMBL/GenBank/DDBJ databases">
        <title>Draft genome of the hookworm Ancylostoma caninum.</title>
        <authorList>
            <person name="Mitreva M."/>
        </authorList>
    </citation>
    <scope>NUCLEOTIDE SEQUENCE [LARGE SCALE GENOMIC DNA]</scope>
    <source>
        <strain evidence="4 5">Baltimore</strain>
    </source>
</reference>
<dbReference type="PROSITE" id="PS51034">
    <property type="entry name" value="ZP_2"/>
    <property type="match status" value="1"/>
</dbReference>
<keyword evidence="1" id="KW-0732">Signal</keyword>
<evidence type="ECO:0000256" key="2">
    <source>
        <dbReference type="SAM" id="Phobius"/>
    </source>
</evidence>
<keyword evidence="2" id="KW-1133">Transmembrane helix</keyword>
<dbReference type="InterPro" id="IPR051962">
    <property type="entry name" value="Cuticlin"/>
</dbReference>
<dbReference type="AlphaFoldDB" id="A0A368FU66"/>
<keyword evidence="2" id="KW-0472">Membrane</keyword>
<organism evidence="4 5">
    <name type="scientific">Ancylostoma caninum</name>
    <name type="common">Dog hookworm</name>
    <dbReference type="NCBI Taxonomy" id="29170"/>
    <lineage>
        <taxon>Eukaryota</taxon>
        <taxon>Metazoa</taxon>
        <taxon>Ecdysozoa</taxon>
        <taxon>Nematoda</taxon>
        <taxon>Chromadorea</taxon>
        <taxon>Rhabditida</taxon>
        <taxon>Rhabditina</taxon>
        <taxon>Rhabditomorpha</taxon>
        <taxon>Strongyloidea</taxon>
        <taxon>Ancylostomatidae</taxon>
        <taxon>Ancylostomatinae</taxon>
        <taxon>Ancylostoma</taxon>
    </lineage>
</organism>
<keyword evidence="5" id="KW-1185">Reference proteome</keyword>
<dbReference type="PANTHER" id="PTHR22907">
    <property type="entry name" value="GH04558P"/>
    <property type="match status" value="1"/>
</dbReference>
<comment type="caution">
    <text evidence="4">The sequence shown here is derived from an EMBL/GenBank/DDBJ whole genome shotgun (WGS) entry which is preliminary data.</text>
</comment>
<dbReference type="Pfam" id="PF25301">
    <property type="entry name" value="CUT_C"/>
    <property type="match status" value="1"/>
</dbReference>
<evidence type="ECO:0000259" key="3">
    <source>
        <dbReference type="PROSITE" id="PS51034"/>
    </source>
</evidence>
<dbReference type="OrthoDB" id="6139674at2759"/>
<dbReference type="InterPro" id="IPR001507">
    <property type="entry name" value="ZP_dom"/>
</dbReference>
<keyword evidence="2" id="KW-0812">Transmembrane</keyword>
<sequence>MEVHLTQNVSRCAIDPVIVPDLTYNKENNLAFAQVNVFKFADKITTYFQCAVSTCMIAEGMCEGKTPPRCGPVSQHFRLVRSASEVRNSTRSPWVHLDNTMDLSAQKITVLDLEETPSGEESGPQSARLQLGPAFIRKVHGDAVCVSSGTAAFLTTMGTGSTLIAAIFTVYLIMRYKKEKSFKAQMH</sequence>
<proteinExistence type="predicted"/>
<dbReference type="EMBL" id="JOJR01000792">
    <property type="protein sequence ID" value="RCN34350.1"/>
    <property type="molecule type" value="Genomic_DNA"/>
</dbReference>
<dbReference type="STRING" id="29170.A0A368FU66"/>